<dbReference type="InterPro" id="IPR051702">
    <property type="entry name" value="SH3_domain_YSC84-like"/>
</dbReference>
<dbReference type="CDD" id="cd11526">
    <property type="entry name" value="SYLF_FYVE"/>
    <property type="match status" value="1"/>
</dbReference>
<accession>A0A976NXC3</accession>
<evidence type="ECO:0000256" key="5">
    <source>
        <dbReference type="SAM" id="MobiDB-lite"/>
    </source>
</evidence>
<evidence type="ECO:0000313" key="7">
    <source>
        <dbReference type="EMBL" id="TDH71798.1"/>
    </source>
</evidence>
<gene>
    <name evidence="7" type="ORF">CCR75_009006</name>
</gene>
<dbReference type="GO" id="GO:0035091">
    <property type="term" value="F:phosphatidylinositol binding"/>
    <property type="evidence" value="ECO:0007669"/>
    <property type="project" value="TreeGrafter"/>
</dbReference>
<comment type="caution">
    <text evidence="7">The sequence shown here is derived from an EMBL/GenBank/DDBJ whole genome shotgun (WGS) entry which is preliminary data.</text>
</comment>
<dbReference type="OrthoDB" id="443981at2759"/>
<evidence type="ECO:0000256" key="1">
    <source>
        <dbReference type="ARBA" id="ARBA00022723"/>
    </source>
</evidence>
<feature type="region of interest" description="Disordered" evidence="5">
    <location>
        <begin position="222"/>
        <end position="241"/>
    </location>
</feature>
<dbReference type="InterPro" id="IPR057634">
    <property type="entry name" value="PAH_ZNF598/HEL2"/>
</dbReference>
<dbReference type="Pfam" id="PF04366">
    <property type="entry name" value="Ysc84"/>
    <property type="match status" value="1"/>
</dbReference>
<dbReference type="RefSeq" id="XP_067821297.1">
    <property type="nucleotide sequence ID" value="XM_067967053.1"/>
</dbReference>
<name>A0A976NXC3_BRELC</name>
<proteinExistence type="predicted"/>
<keyword evidence="8" id="KW-1185">Reference proteome</keyword>
<dbReference type="Pfam" id="PF23202">
    <property type="entry name" value="PAH_ZNF598"/>
    <property type="match status" value="1"/>
</dbReference>
<organism evidence="7 8">
    <name type="scientific">Bremia lactucae</name>
    <name type="common">Lettuce downy mildew</name>
    <dbReference type="NCBI Taxonomy" id="4779"/>
    <lineage>
        <taxon>Eukaryota</taxon>
        <taxon>Sar</taxon>
        <taxon>Stramenopiles</taxon>
        <taxon>Oomycota</taxon>
        <taxon>Peronosporomycetes</taxon>
        <taxon>Peronosporales</taxon>
        <taxon>Peronosporaceae</taxon>
        <taxon>Bremia</taxon>
    </lineage>
</organism>
<dbReference type="SUPFAM" id="SSF57903">
    <property type="entry name" value="FYVE/PHD zinc finger"/>
    <property type="match status" value="1"/>
</dbReference>
<dbReference type="Gene3D" id="3.30.40.10">
    <property type="entry name" value="Zinc/RING finger domain, C3HC4 (zinc finger)"/>
    <property type="match status" value="1"/>
</dbReference>
<keyword evidence="3" id="KW-0862">Zinc</keyword>
<dbReference type="CDD" id="cd00065">
    <property type="entry name" value="FYVE_like_SF"/>
    <property type="match status" value="1"/>
</dbReference>
<dbReference type="InterPro" id="IPR017455">
    <property type="entry name" value="Znf_FYVE-rel"/>
</dbReference>
<dbReference type="SMART" id="SM00064">
    <property type="entry name" value="FYVE"/>
    <property type="match status" value="1"/>
</dbReference>
<keyword evidence="1" id="KW-0479">Metal-binding</keyword>
<feature type="domain" description="FYVE-type" evidence="6">
    <location>
        <begin position="259"/>
        <end position="326"/>
    </location>
</feature>
<feature type="compositionally biased region" description="Polar residues" evidence="5">
    <location>
        <begin position="169"/>
        <end position="186"/>
    </location>
</feature>
<dbReference type="Pfam" id="PF01363">
    <property type="entry name" value="FYVE"/>
    <property type="match status" value="1"/>
</dbReference>
<sequence length="614" mass="66901">MVPCPSCSADVSHSCSCSQCGTKLVRTSSIQSTYAVKNSSLTRRNTSKDRIKKKKQKDKERVTTIASDQAKDKIITPPAASGDEAAMIYKKMLAAVRGANQDHDEVVRAFKADCKLYGQGQLRSRVFYERLSTYFGSELMLAHMLPELVRLIAHDQKRRKLMKVHAKSKQTGGFTSPTTSNVRASNNPPPLLHTDISTRSRMPRPVQIAGTRPLSASALIRQDSIESDTSSTTSGEFASLTRSGPTSRVVATRHAHKLQCAICSEGFDLKRRRHHCRKCGASVCPLCSPARMLISPDHVVTLSTKEKKHDPSHPQRVCTICAPLLQCFQNNWNAQYANCHKANPHEAKSRVHLPYSRSLESACRSAADILGNFFRPEHGAESDRYIPVRFLKRAQGIAFLTVIKAGLLITAKMGTGIVIVKLENGTWSAPSAIGTAGIGGGLEGGGELIEFMVIMGSKKAVKVFYRTQVNIGGGLSVAIGPFGRDALAQAAASREGFNANYSYSHSRGLFAGISLQGALLSARTEMNSNFYGQKVTPQEILTGAIPPPRAAQCLYDAIEQAKKGIARFEASETQRRRSASSHSQGMCSSCRCQEFVAKAFSKKCKTCAHVHRVT</sequence>
<dbReference type="PANTHER" id="PTHR15629">
    <property type="entry name" value="SH3YL1 PROTEIN"/>
    <property type="match status" value="1"/>
</dbReference>
<feature type="region of interest" description="Disordered" evidence="5">
    <location>
        <begin position="39"/>
        <end position="62"/>
    </location>
</feature>
<feature type="region of interest" description="Disordered" evidence="5">
    <location>
        <begin position="164"/>
        <end position="197"/>
    </location>
</feature>
<dbReference type="InterPro" id="IPR011011">
    <property type="entry name" value="Znf_FYVE_PHD"/>
</dbReference>
<dbReference type="InterPro" id="IPR013083">
    <property type="entry name" value="Znf_RING/FYVE/PHD"/>
</dbReference>
<evidence type="ECO:0000256" key="3">
    <source>
        <dbReference type="ARBA" id="ARBA00022833"/>
    </source>
</evidence>
<reference evidence="7 8" key="1">
    <citation type="journal article" date="2021" name="Genome Biol.">
        <title>AFLAP: assembly-free linkage analysis pipeline using k-mers from genome sequencing data.</title>
        <authorList>
            <person name="Fletcher K."/>
            <person name="Zhang L."/>
            <person name="Gil J."/>
            <person name="Han R."/>
            <person name="Cavanaugh K."/>
            <person name="Michelmore R."/>
        </authorList>
    </citation>
    <scope>NUCLEOTIDE SEQUENCE [LARGE SCALE GENOMIC DNA]</scope>
    <source>
        <strain evidence="7 8">SF5</strain>
    </source>
</reference>
<protein>
    <recommendedName>
        <fullName evidence="6">FYVE-type domain-containing protein</fullName>
    </recommendedName>
</protein>
<evidence type="ECO:0000256" key="2">
    <source>
        <dbReference type="ARBA" id="ARBA00022771"/>
    </source>
</evidence>
<dbReference type="GeneID" id="94352724"/>
<dbReference type="PANTHER" id="PTHR15629:SF2">
    <property type="entry name" value="SH3 DOMAIN-CONTAINING YSC84-LIKE PROTEIN 1"/>
    <property type="match status" value="1"/>
</dbReference>
<dbReference type="AlphaFoldDB" id="A0A976NXC3"/>
<dbReference type="InterPro" id="IPR000306">
    <property type="entry name" value="Znf_FYVE"/>
</dbReference>
<dbReference type="GO" id="GO:0008270">
    <property type="term" value="F:zinc ion binding"/>
    <property type="evidence" value="ECO:0007669"/>
    <property type="project" value="UniProtKB-KW"/>
</dbReference>
<evidence type="ECO:0000256" key="4">
    <source>
        <dbReference type="PROSITE-ProRule" id="PRU00091"/>
    </source>
</evidence>
<dbReference type="InterPro" id="IPR007461">
    <property type="entry name" value="Ysc84_actin-binding"/>
</dbReference>
<dbReference type="EMBL" id="SHOA02000015">
    <property type="protein sequence ID" value="TDH71798.1"/>
    <property type="molecule type" value="Genomic_DNA"/>
</dbReference>
<keyword evidence="2 4" id="KW-0863">Zinc-finger</keyword>
<dbReference type="Proteomes" id="UP000294530">
    <property type="component" value="Unassembled WGS sequence"/>
</dbReference>
<evidence type="ECO:0000259" key="6">
    <source>
        <dbReference type="PROSITE" id="PS50178"/>
    </source>
</evidence>
<dbReference type="KEGG" id="blac:94352724"/>
<evidence type="ECO:0000313" key="8">
    <source>
        <dbReference type="Proteomes" id="UP000294530"/>
    </source>
</evidence>
<dbReference type="PROSITE" id="PS50178">
    <property type="entry name" value="ZF_FYVE"/>
    <property type="match status" value="1"/>
</dbReference>